<evidence type="ECO:0008006" key="3">
    <source>
        <dbReference type="Google" id="ProtNLM"/>
    </source>
</evidence>
<reference evidence="2" key="1">
    <citation type="journal article" date="2015" name="Proc. Natl. Acad. Sci. U.S.A.">
        <title>Networks of energetic and metabolic interactions define dynamics in microbial communities.</title>
        <authorList>
            <person name="Embree M."/>
            <person name="Liu J.K."/>
            <person name="Al-Bassam M.M."/>
            <person name="Zengler K."/>
        </authorList>
    </citation>
    <scope>NUCLEOTIDE SEQUENCE</scope>
</reference>
<keyword evidence="1" id="KW-0175">Coiled coil</keyword>
<organism evidence="2">
    <name type="scientific">hydrocarbon metagenome</name>
    <dbReference type="NCBI Taxonomy" id="938273"/>
    <lineage>
        <taxon>unclassified sequences</taxon>
        <taxon>metagenomes</taxon>
        <taxon>ecological metagenomes</taxon>
    </lineage>
</organism>
<gene>
    <name evidence="2" type="ORF">ASZ90_017517</name>
</gene>
<name>A0A0W8E8S4_9ZZZZ</name>
<evidence type="ECO:0000313" key="2">
    <source>
        <dbReference type="EMBL" id="KUG05028.1"/>
    </source>
</evidence>
<dbReference type="InterPro" id="IPR054688">
    <property type="entry name" value="CD1247_N"/>
</dbReference>
<sequence length="147" mass="16784">MKSITEKVSYLQGLCEGLNVSDSGPNGKIIYGMLQAMEEMADMLEAMQQEINSLQEYVEDMDDEILELEEKIWGTESNDQDVVEVRCLQCGEQLYFETSILDDDDVLEITCPNCNTVVYVNDGSFDFETYSEDEDFSNQEIETKNHS</sequence>
<evidence type="ECO:0000256" key="1">
    <source>
        <dbReference type="SAM" id="Coils"/>
    </source>
</evidence>
<accession>A0A0W8E8S4</accession>
<comment type="caution">
    <text evidence="2">The sequence shown here is derived from an EMBL/GenBank/DDBJ whole genome shotgun (WGS) entry which is preliminary data.</text>
</comment>
<dbReference type="EMBL" id="LNQE01001831">
    <property type="protein sequence ID" value="KUG05028.1"/>
    <property type="molecule type" value="Genomic_DNA"/>
</dbReference>
<proteinExistence type="predicted"/>
<dbReference type="AlphaFoldDB" id="A0A0W8E8S4"/>
<feature type="coiled-coil region" evidence="1">
    <location>
        <begin position="37"/>
        <end position="78"/>
    </location>
</feature>
<protein>
    <recommendedName>
        <fullName evidence="3">AraC family transcriptional regulator</fullName>
    </recommendedName>
</protein>
<dbReference type="NCBIfam" id="NF045650">
    <property type="entry name" value="CD1247_Nterm"/>
    <property type="match status" value="1"/>
</dbReference>